<feature type="region of interest" description="Disordered" evidence="1">
    <location>
        <begin position="63"/>
        <end position="146"/>
    </location>
</feature>
<dbReference type="EMBL" id="JARKIF010000009">
    <property type="protein sequence ID" value="KAJ7631200.1"/>
    <property type="molecule type" value="Genomic_DNA"/>
</dbReference>
<comment type="caution">
    <text evidence="3">The sequence shown here is derived from an EMBL/GenBank/DDBJ whole genome shotgun (WGS) entry which is preliminary data.</text>
</comment>
<keyword evidence="4" id="KW-1185">Reference proteome</keyword>
<keyword evidence="2" id="KW-1133">Transmembrane helix</keyword>
<dbReference type="AlphaFoldDB" id="A0AAD7BV83"/>
<evidence type="ECO:0000313" key="3">
    <source>
        <dbReference type="EMBL" id="KAJ7631200.1"/>
    </source>
</evidence>
<proteinExistence type="predicted"/>
<reference evidence="3" key="1">
    <citation type="submission" date="2023-03" db="EMBL/GenBank/DDBJ databases">
        <title>Massive genome expansion in bonnet fungi (Mycena s.s.) driven by repeated elements and novel gene families across ecological guilds.</title>
        <authorList>
            <consortium name="Lawrence Berkeley National Laboratory"/>
            <person name="Harder C.B."/>
            <person name="Miyauchi S."/>
            <person name="Viragh M."/>
            <person name="Kuo A."/>
            <person name="Thoen E."/>
            <person name="Andreopoulos B."/>
            <person name="Lu D."/>
            <person name="Skrede I."/>
            <person name="Drula E."/>
            <person name="Henrissat B."/>
            <person name="Morin E."/>
            <person name="Kohler A."/>
            <person name="Barry K."/>
            <person name="LaButti K."/>
            <person name="Morin E."/>
            <person name="Salamov A."/>
            <person name="Lipzen A."/>
            <person name="Mereny Z."/>
            <person name="Hegedus B."/>
            <person name="Baldrian P."/>
            <person name="Stursova M."/>
            <person name="Weitz H."/>
            <person name="Taylor A."/>
            <person name="Grigoriev I.V."/>
            <person name="Nagy L.G."/>
            <person name="Martin F."/>
            <person name="Kauserud H."/>
        </authorList>
    </citation>
    <scope>NUCLEOTIDE SEQUENCE</scope>
    <source>
        <strain evidence="3">9284</strain>
    </source>
</reference>
<evidence type="ECO:0000313" key="4">
    <source>
        <dbReference type="Proteomes" id="UP001221142"/>
    </source>
</evidence>
<feature type="compositionally biased region" description="Pro residues" evidence="1">
    <location>
        <begin position="85"/>
        <end position="95"/>
    </location>
</feature>
<keyword evidence="2" id="KW-0812">Transmembrane</keyword>
<protein>
    <submittedName>
        <fullName evidence="3">Uncharacterized protein</fullName>
    </submittedName>
</protein>
<evidence type="ECO:0000256" key="2">
    <source>
        <dbReference type="SAM" id="Phobius"/>
    </source>
</evidence>
<feature type="compositionally biased region" description="Polar residues" evidence="1">
    <location>
        <begin position="165"/>
        <end position="180"/>
    </location>
</feature>
<feature type="compositionally biased region" description="Basic and acidic residues" evidence="1">
    <location>
        <begin position="322"/>
        <end position="331"/>
    </location>
</feature>
<sequence length="366" mass="39533">MQNSNNISLSLRQMSSPERSLMVTLAAQAMSSVGLSVSIIAWIWLAFVPAQPPEPILLEKKVKKARRRSAPATLQTRKRESLSPSLPPPDTPSSPPRARRVYFLDSPSSSRPTIERSHDSSSFLEKPLCSSPVGEVSPSSSSSTLVHTIPAIPPQLATWHESAIESDSSNNGSPRTSLSSPRPAFKERIRRFSGTDSVTDVAGADTKRRSSIGFTAPWRRASGSNKNPTPGPSTSPTSVPAPSYFSKKSARRVSTPVPRTQPYAYPYYAQPPIDDERYVAQLRGLPQPSIGGENAAAKPSSTTSDDSEDRDGDADSAAALLDRGRIRKANDDAQAALGHGRRPPILRHPQQRSASESWAAGKKPRL</sequence>
<accession>A0AAD7BV83</accession>
<organism evidence="3 4">
    <name type="scientific">Roridomyces roridus</name>
    <dbReference type="NCBI Taxonomy" id="1738132"/>
    <lineage>
        <taxon>Eukaryota</taxon>
        <taxon>Fungi</taxon>
        <taxon>Dikarya</taxon>
        <taxon>Basidiomycota</taxon>
        <taxon>Agaricomycotina</taxon>
        <taxon>Agaricomycetes</taxon>
        <taxon>Agaricomycetidae</taxon>
        <taxon>Agaricales</taxon>
        <taxon>Marasmiineae</taxon>
        <taxon>Mycenaceae</taxon>
        <taxon>Roridomyces</taxon>
    </lineage>
</organism>
<feature type="compositionally biased region" description="Acidic residues" evidence="1">
    <location>
        <begin position="305"/>
        <end position="314"/>
    </location>
</feature>
<evidence type="ECO:0000256" key="1">
    <source>
        <dbReference type="SAM" id="MobiDB-lite"/>
    </source>
</evidence>
<keyword evidence="2" id="KW-0472">Membrane</keyword>
<feature type="compositionally biased region" description="Low complexity" evidence="1">
    <location>
        <begin position="130"/>
        <end position="143"/>
    </location>
</feature>
<feature type="compositionally biased region" description="Low complexity" evidence="1">
    <location>
        <begin position="232"/>
        <end position="243"/>
    </location>
</feature>
<name>A0AAD7BV83_9AGAR</name>
<feature type="region of interest" description="Disordered" evidence="1">
    <location>
        <begin position="285"/>
        <end position="366"/>
    </location>
</feature>
<feature type="region of interest" description="Disordered" evidence="1">
    <location>
        <begin position="163"/>
        <end position="269"/>
    </location>
</feature>
<gene>
    <name evidence="3" type="ORF">FB45DRAFT_917811</name>
</gene>
<dbReference type="Proteomes" id="UP001221142">
    <property type="component" value="Unassembled WGS sequence"/>
</dbReference>
<feature type="transmembrane region" description="Helical" evidence="2">
    <location>
        <begin position="21"/>
        <end position="45"/>
    </location>
</feature>